<feature type="compositionally biased region" description="Basic and acidic residues" evidence="1">
    <location>
        <begin position="1"/>
        <end position="13"/>
    </location>
</feature>
<dbReference type="CDD" id="cd22271">
    <property type="entry name" value="DPBB_EXP_N-like"/>
    <property type="match status" value="1"/>
</dbReference>
<proteinExistence type="predicted"/>
<protein>
    <recommendedName>
        <fullName evidence="4">Expansin-like EG45 domain-containing protein</fullName>
    </recommendedName>
</protein>
<evidence type="ECO:0000256" key="1">
    <source>
        <dbReference type="SAM" id="MobiDB-lite"/>
    </source>
</evidence>
<dbReference type="EMBL" id="JAENGY010000033">
    <property type="protein sequence ID" value="KAG6976347.1"/>
    <property type="molecule type" value="Genomic_DNA"/>
</dbReference>
<organism evidence="2 3">
    <name type="scientific">Phytophthora aleatoria</name>
    <dbReference type="NCBI Taxonomy" id="2496075"/>
    <lineage>
        <taxon>Eukaryota</taxon>
        <taxon>Sar</taxon>
        <taxon>Stramenopiles</taxon>
        <taxon>Oomycota</taxon>
        <taxon>Peronosporomycetes</taxon>
        <taxon>Peronosporales</taxon>
        <taxon>Peronosporaceae</taxon>
        <taxon>Phytophthora</taxon>
    </lineage>
</organism>
<accession>A0A8J5J448</accession>
<sequence length="1130" mass="124183">MGATRGSERGGDKPKKHKDRGVKFNERHTIKYGLSVCSRNAKTSIVESVMCKFCVAFGKESAADATRKRRATANIKYFRQPFRADHYLSHLEINHKQKWAEYEQSTNPEKEKFFAAHIEEATINSLAMAQQQLINAQTGSASCTGTVVGTATPVVQRVGPVRLPASVIEKRMVEEIVGGMFFNASDEDGVSKDQALDVFRRKNDTDTYEIVIKNQRLYDLAIKFVACGASFRLASRMVQCTKEETKMAYYGGCSDNRVAGYVRAVIASNLQKIALMMRSSWAYAIATDAAVHQGTSYLDIRIRLWQNRSLHDFHLLTVPAFDKHPAPSIMERLEKVFDIMDAQWRSKLLGTTTNGGANTGRNTGVTGSQQGLSARLTTAVNKPAFYLIWCGVHQLELVVKNCVSTFCQKAFYDELVSVLAALRQDQQSSHQEGSLSLFENEIIPDVTTAFATTRGFSEKLMQALKWLMEHRLAIMQLRQTASPASVPSASWWVCVAVAHRVMAEIVYFMNKLLNLESGPNKVRGQVQELCKLALIMADVIGARRDLWESPDRQEACAAGSFQLTFQNSQQFIQNEGGPLAIEVFDTLGAVERLHVAKSVAHFAVNLIAGVATIAQEGRHYCTEDVGVHVNPPIAMPIEVCEMGQEAFLQILNEQEPRLRETFSDDDIKTIQSEYEEFVLAVNREPILSGVMKKHDRDTDVSFAWSCVNGRFRRLQEFVGGLASVVPDMSAGTLASDLTRLNWEKPDYRQTMIDFALEGILHAKQKVKVELVDIHCMQSAASSSMDGSVMGSTPATPDVDLVPPHAAAASLTAASLSAGLVNMPLPNATVAMPLSMQTSMITQDIANLSGVPMVMAKTGASNSSVGFFTGTMRATQLLPLVLALLCLHPACFVLAKEVFTGKATTYGLESALGGSCSARMAPYGLNSSLFVAMNYDQYYESSSCNRCLSITGESGTVTAFVADLCYECGYGNLDLNTALWYTVVGGDPRISEISWHFTPCPDEQEKFCWKEGCNPQWFALQVPNSRDGIKAMEINGVEGEVIGVTSFYQVSPSEAIDMENVDVKITSNQGITSKATLKSSDYNDCPMTDDSTSSKAGTSGGTTTTVITDTTGATAHYTAWQAYRRRRVKFY</sequence>
<dbReference type="Proteomes" id="UP000709295">
    <property type="component" value="Unassembled WGS sequence"/>
</dbReference>
<name>A0A8J5J448_9STRA</name>
<evidence type="ECO:0008006" key="4">
    <source>
        <dbReference type="Google" id="ProtNLM"/>
    </source>
</evidence>
<keyword evidence="3" id="KW-1185">Reference proteome</keyword>
<dbReference type="PANTHER" id="PTHR37067">
    <property type="entry name" value="PX DOMAIN-CONTAINING PROTEIN"/>
    <property type="match status" value="1"/>
</dbReference>
<dbReference type="PANTHER" id="PTHR37067:SF3">
    <property type="entry name" value="PX DOMAIN-CONTAINING PROTEIN"/>
    <property type="match status" value="1"/>
</dbReference>
<comment type="caution">
    <text evidence="2">The sequence shown here is derived from an EMBL/GenBank/DDBJ whole genome shotgun (WGS) entry which is preliminary data.</text>
</comment>
<reference evidence="2" key="1">
    <citation type="submission" date="2021-01" db="EMBL/GenBank/DDBJ databases">
        <title>Phytophthora aleatoria, a newly-described species from Pinus radiata is distinct from Phytophthora cactorum isolates based on comparative genomics.</title>
        <authorList>
            <person name="Mcdougal R."/>
            <person name="Panda P."/>
            <person name="Williams N."/>
            <person name="Studholme D.J."/>
        </authorList>
    </citation>
    <scope>NUCLEOTIDE SEQUENCE</scope>
    <source>
        <strain evidence="2">NZFS 4037</strain>
    </source>
</reference>
<feature type="region of interest" description="Disordered" evidence="1">
    <location>
        <begin position="1087"/>
        <end position="1106"/>
    </location>
</feature>
<evidence type="ECO:0000313" key="3">
    <source>
        <dbReference type="Proteomes" id="UP000709295"/>
    </source>
</evidence>
<evidence type="ECO:0000313" key="2">
    <source>
        <dbReference type="EMBL" id="KAG6976347.1"/>
    </source>
</evidence>
<dbReference type="AlphaFoldDB" id="A0A8J5J448"/>
<gene>
    <name evidence="2" type="ORF">JG688_00001429</name>
</gene>
<feature type="region of interest" description="Disordered" evidence="1">
    <location>
        <begin position="1"/>
        <end position="21"/>
    </location>
</feature>